<evidence type="ECO:0000256" key="1">
    <source>
        <dbReference type="SAM" id="MobiDB-lite"/>
    </source>
</evidence>
<evidence type="ECO:0000313" key="3">
    <source>
        <dbReference type="Proteomes" id="UP001365542"/>
    </source>
</evidence>
<proteinExistence type="predicted"/>
<reference evidence="2 3" key="1">
    <citation type="submission" date="2019-10" db="EMBL/GenBank/DDBJ databases">
        <authorList>
            <person name="Palmer J.M."/>
        </authorList>
    </citation>
    <scope>NUCLEOTIDE SEQUENCE [LARGE SCALE GENOMIC DNA]</scope>
    <source>
        <strain evidence="2 3">TWF694</strain>
    </source>
</reference>
<feature type="compositionally biased region" description="Basic and acidic residues" evidence="1">
    <location>
        <begin position="413"/>
        <end position="422"/>
    </location>
</feature>
<evidence type="ECO:0000313" key="2">
    <source>
        <dbReference type="EMBL" id="KAK6535433.1"/>
    </source>
</evidence>
<feature type="compositionally biased region" description="Basic and acidic residues" evidence="1">
    <location>
        <begin position="395"/>
        <end position="404"/>
    </location>
</feature>
<feature type="region of interest" description="Disordered" evidence="1">
    <location>
        <begin position="378"/>
        <end position="461"/>
    </location>
</feature>
<name>A0AAV9X453_9PEZI</name>
<keyword evidence="3" id="KW-1185">Reference proteome</keyword>
<feature type="compositionally biased region" description="Basic and acidic residues" evidence="1">
    <location>
        <begin position="444"/>
        <end position="461"/>
    </location>
</feature>
<gene>
    <name evidence="2" type="ORF">TWF694_001893</name>
</gene>
<dbReference type="AlphaFoldDB" id="A0AAV9X453"/>
<organism evidence="2 3">
    <name type="scientific">Orbilia ellipsospora</name>
    <dbReference type="NCBI Taxonomy" id="2528407"/>
    <lineage>
        <taxon>Eukaryota</taxon>
        <taxon>Fungi</taxon>
        <taxon>Dikarya</taxon>
        <taxon>Ascomycota</taxon>
        <taxon>Pezizomycotina</taxon>
        <taxon>Orbiliomycetes</taxon>
        <taxon>Orbiliales</taxon>
        <taxon>Orbiliaceae</taxon>
        <taxon>Orbilia</taxon>
    </lineage>
</organism>
<comment type="caution">
    <text evidence="2">The sequence shown here is derived from an EMBL/GenBank/DDBJ whole genome shotgun (WGS) entry which is preliminary data.</text>
</comment>
<sequence>MAESTKIFREVFLYGPESNTTWILDYLELEELKLNHIISLERSFRRAKFRALFQDVDGPSSAASEIEGVSKSLWKAINELIKRNQIKPLLEKEWEISFFNWCKDLLKNVEELNGVKPLFTYTGNSSWGVYREAENSYDLAKSVTMTQVHLRQDRLNPYIPQSLHRVKGLIPDICYGLQLDTDATWGLDKMFWMKKLPAANCYSALKNGVRETILFPYLLHELKVPKGSMNEATDQLLRGMTQCLHGIVDAINPDLDDKNNGPLRTVFGLATVGTKWELYVLYLVARQPKKAKQCNESKGSGQSDSSKVGDDKIHKFFRRIASGNLLLDYDTEIRYFVWVMHELLKHIETELFPSVIKALKEAAGEKWSKVFKTYKPPNFRRPSVLNRPPKTPSKQPEESREGRPNFKFSDTPECAKGRDTKSEVANATNKSKSRQPKLFSCPLRETEDSSEDKEGSEAYKTDWDDSGYFSCDNDDLESPFPSLKDMTIKDDIASNRVCRESMDKPESLEDNQTTEFPYDEDLQLLYKNFSEELWKELFALQI</sequence>
<dbReference type="EMBL" id="JAVHJO010000010">
    <property type="protein sequence ID" value="KAK6535433.1"/>
    <property type="molecule type" value="Genomic_DNA"/>
</dbReference>
<protein>
    <submittedName>
        <fullName evidence="2">Uncharacterized protein</fullName>
    </submittedName>
</protein>
<accession>A0AAV9X453</accession>
<dbReference type="Proteomes" id="UP001365542">
    <property type="component" value="Unassembled WGS sequence"/>
</dbReference>